<dbReference type="PANTHER" id="PTHR24148:SF64">
    <property type="entry name" value="HETEROKARYON INCOMPATIBILITY DOMAIN-CONTAINING PROTEIN"/>
    <property type="match status" value="1"/>
</dbReference>
<proteinExistence type="predicted"/>
<dbReference type="Pfam" id="PF26639">
    <property type="entry name" value="Het-6_barrel"/>
    <property type="match status" value="1"/>
</dbReference>
<evidence type="ECO:0000313" key="2">
    <source>
        <dbReference type="Proteomes" id="UP000799324"/>
    </source>
</evidence>
<name>A0A6A6SYK6_9PLEO</name>
<dbReference type="PANTHER" id="PTHR24148">
    <property type="entry name" value="ANKYRIN REPEAT DOMAIN-CONTAINING PROTEIN 39 HOMOLOG-RELATED"/>
    <property type="match status" value="1"/>
</dbReference>
<dbReference type="OrthoDB" id="3799645at2759"/>
<protein>
    <recommendedName>
        <fullName evidence="3">Heterokaryon incompatibility domain-containing protein</fullName>
    </recommendedName>
</protein>
<reference evidence="1" key="1">
    <citation type="journal article" date="2020" name="Stud. Mycol.">
        <title>101 Dothideomycetes genomes: a test case for predicting lifestyles and emergence of pathogens.</title>
        <authorList>
            <person name="Haridas S."/>
            <person name="Albert R."/>
            <person name="Binder M."/>
            <person name="Bloem J."/>
            <person name="Labutti K."/>
            <person name="Salamov A."/>
            <person name="Andreopoulos B."/>
            <person name="Baker S."/>
            <person name="Barry K."/>
            <person name="Bills G."/>
            <person name="Bluhm B."/>
            <person name="Cannon C."/>
            <person name="Castanera R."/>
            <person name="Culley D."/>
            <person name="Daum C."/>
            <person name="Ezra D."/>
            <person name="Gonzalez J."/>
            <person name="Henrissat B."/>
            <person name="Kuo A."/>
            <person name="Liang C."/>
            <person name="Lipzen A."/>
            <person name="Lutzoni F."/>
            <person name="Magnuson J."/>
            <person name="Mondo S."/>
            <person name="Nolan M."/>
            <person name="Ohm R."/>
            <person name="Pangilinan J."/>
            <person name="Park H.-J."/>
            <person name="Ramirez L."/>
            <person name="Alfaro M."/>
            <person name="Sun H."/>
            <person name="Tritt A."/>
            <person name="Yoshinaga Y."/>
            <person name="Zwiers L.-H."/>
            <person name="Turgeon B."/>
            <person name="Goodwin S."/>
            <person name="Spatafora J."/>
            <person name="Crous P."/>
            <person name="Grigoriev I."/>
        </authorList>
    </citation>
    <scope>NUCLEOTIDE SEQUENCE</scope>
    <source>
        <strain evidence="1">CBS 122681</strain>
    </source>
</reference>
<gene>
    <name evidence="1" type="ORF">K491DRAFT_726445</name>
</gene>
<dbReference type="EMBL" id="MU004397">
    <property type="protein sequence ID" value="KAF2652630.1"/>
    <property type="molecule type" value="Genomic_DNA"/>
</dbReference>
<evidence type="ECO:0008006" key="3">
    <source>
        <dbReference type="Google" id="ProtNLM"/>
    </source>
</evidence>
<dbReference type="Proteomes" id="UP000799324">
    <property type="component" value="Unassembled WGS sequence"/>
</dbReference>
<sequence length="547" mass="62177">MPKDVVVVYGCVSAPWSMFAGAASTFAKHSSSCCAKLVAELPRDQMRVLIDFSNRIRDIEELREAQRCRRLGRDSLDMRNGLALHAVMERTTLLRLLQRFRDRRASDPRDKVYALLSLVDDGPEGAPLVPDYSLSEREVFIKATLEIIRTSESLSVLNNDIGRKSRNDLPSWVPDWDSPIGQTNEVRVGAMELYNAPTSSQGFMIPFKGLQSPLEVRAMEISHVVKVEEVMWGDSASICRQTLRNWWQAVNNRKERRYAMTQPISDFWRLLCADAICFQPNLPGQVRRATAEDGLDFLKWTEISERSPFPRSESNETTRERLRSINGYRTVRPLILDYYASKHDMWSDALLSPRESVWKTLSRAGLTPHQMGASPNSAQNILRLHYTDLFDQALVFERALDALYTRRSSKITWFIDWITGLAKLDAPWNVFFDDACEYLNKNFEQTCPNRMGHLEDRVAAMDSSIMAATLSRRLFLTGNDYMGLGPADTEQGDSLFFVDGGKTPFVLRQVAGNTYHVVGDCYLQGLMDAGLVPSMLRGETWETIELV</sequence>
<accession>A0A6A6SYK6</accession>
<keyword evidence="2" id="KW-1185">Reference proteome</keyword>
<evidence type="ECO:0000313" key="1">
    <source>
        <dbReference type="EMBL" id="KAF2652630.1"/>
    </source>
</evidence>
<organism evidence="1 2">
    <name type="scientific">Lophiostoma macrostomum CBS 122681</name>
    <dbReference type="NCBI Taxonomy" id="1314788"/>
    <lineage>
        <taxon>Eukaryota</taxon>
        <taxon>Fungi</taxon>
        <taxon>Dikarya</taxon>
        <taxon>Ascomycota</taxon>
        <taxon>Pezizomycotina</taxon>
        <taxon>Dothideomycetes</taxon>
        <taxon>Pleosporomycetidae</taxon>
        <taxon>Pleosporales</taxon>
        <taxon>Lophiostomataceae</taxon>
        <taxon>Lophiostoma</taxon>
    </lineage>
</organism>
<dbReference type="AlphaFoldDB" id="A0A6A6SYK6"/>
<dbReference type="InterPro" id="IPR052895">
    <property type="entry name" value="HetReg/Transcr_Mod"/>
</dbReference>